<organism evidence="1 2">
    <name type="scientific">Mycena pura</name>
    <dbReference type="NCBI Taxonomy" id="153505"/>
    <lineage>
        <taxon>Eukaryota</taxon>
        <taxon>Fungi</taxon>
        <taxon>Dikarya</taxon>
        <taxon>Basidiomycota</taxon>
        <taxon>Agaricomycotina</taxon>
        <taxon>Agaricomycetes</taxon>
        <taxon>Agaricomycetidae</taxon>
        <taxon>Agaricales</taxon>
        <taxon>Marasmiineae</taxon>
        <taxon>Mycenaceae</taxon>
        <taxon>Mycena</taxon>
    </lineage>
</organism>
<dbReference type="SUPFAM" id="SSF52047">
    <property type="entry name" value="RNI-like"/>
    <property type="match status" value="1"/>
</dbReference>
<evidence type="ECO:0000313" key="2">
    <source>
        <dbReference type="Proteomes" id="UP001219525"/>
    </source>
</evidence>
<accession>A0AAD6UXI0</accession>
<reference evidence="1" key="1">
    <citation type="submission" date="2023-03" db="EMBL/GenBank/DDBJ databases">
        <title>Massive genome expansion in bonnet fungi (Mycena s.s.) driven by repeated elements and novel gene families across ecological guilds.</title>
        <authorList>
            <consortium name="Lawrence Berkeley National Laboratory"/>
            <person name="Harder C.B."/>
            <person name="Miyauchi S."/>
            <person name="Viragh M."/>
            <person name="Kuo A."/>
            <person name="Thoen E."/>
            <person name="Andreopoulos B."/>
            <person name="Lu D."/>
            <person name="Skrede I."/>
            <person name="Drula E."/>
            <person name="Henrissat B."/>
            <person name="Morin E."/>
            <person name="Kohler A."/>
            <person name="Barry K."/>
            <person name="LaButti K."/>
            <person name="Morin E."/>
            <person name="Salamov A."/>
            <person name="Lipzen A."/>
            <person name="Mereny Z."/>
            <person name="Hegedus B."/>
            <person name="Baldrian P."/>
            <person name="Stursova M."/>
            <person name="Weitz H."/>
            <person name="Taylor A."/>
            <person name="Grigoriev I.V."/>
            <person name="Nagy L.G."/>
            <person name="Martin F."/>
            <person name="Kauserud H."/>
        </authorList>
    </citation>
    <scope>NUCLEOTIDE SEQUENCE</scope>
    <source>
        <strain evidence="1">9144</strain>
    </source>
</reference>
<evidence type="ECO:0000313" key="1">
    <source>
        <dbReference type="EMBL" id="KAJ7197017.1"/>
    </source>
</evidence>
<protein>
    <submittedName>
        <fullName evidence="1">Uncharacterized protein</fullName>
    </submittedName>
</protein>
<sequence>GYPVRGLLTTQGFTLLHIHSVHKDTIHFSSFPLIFPTLTMVFHDITKLDIKRSTFSTPHHLIALLAHLPRLENVKVEAAFSPDWPSSQVLPVPPEPPRSLKTVQLFLSNRYGDPWSCILDWIVQGPLTVRALALHGLPSKSLLTFRTLLCTLGPTLHTLYLYPCYNVSSQTDLSPHFGCLTQLRHLEICVDSLQHDPAHLDAYSALLDALPREPAVLKILTLHILYVGTFTHLVSLDWVRFCAAARAHTRLRLLRFLADGRTPKDRAVLEELRNRVAKDLAATVSVEVKWDEPLL</sequence>
<dbReference type="AlphaFoldDB" id="A0AAD6UXI0"/>
<dbReference type="EMBL" id="JARJCW010000080">
    <property type="protein sequence ID" value="KAJ7197017.1"/>
    <property type="molecule type" value="Genomic_DNA"/>
</dbReference>
<comment type="caution">
    <text evidence="1">The sequence shown here is derived from an EMBL/GenBank/DDBJ whole genome shotgun (WGS) entry which is preliminary data.</text>
</comment>
<name>A0AAD6UXI0_9AGAR</name>
<feature type="non-terminal residue" evidence="1">
    <location>
        <position position="1"/>
    </location>
</feature>
<gene>
    <name evidence="1" type="ORF">GGX14DRAFT_671589</name>
</gene>
<keyword evidence="2" id="KW-1185">Reference proteome</keyword>
<dbReference type="Proteomes" id="UP001219525">
    <property type="component" value="Unassembled WGS sequence"/>
</dbReference>
<proteinExistence type="predicted"/>